<dbReference type="NCBIfam" id="TIGR00093">
    <property type="entry name" value="pseudouridine synthase"/>
    <property type="match status" value="1"/>
</dbReference>
<dbReference type="PANTHER" id="PTHR47683">
    <property type="entry name" value="PSEUDOURIDINE SYNTHASE FAMILY PROTEIN-RELATED"/>
    <property type="match status" value="1"/>
</dbReference>
<dbReference type="SUPFAM" id="SSF55120">
    <property type="entry name" value="Pseudouridine synthase"/>
    <property type="match status" value="1"/>
</dbReference>
<reference evidence="6 7" key="1">
    <citation type="submission" date="2019-06" db="EMBL/GenBank/DDBJ databases">
        <title>A novel bacterium of genus Marinomonas, isolated from coastal sand.</title>
        <authorList>
            <person name="Huang H."/>
            <person name="Mo K."/>
            <person name="Hu Y."/>
        </authorList>
    </citation>
    <scope>NUCLEOTIDE SEQUENCE [LARGE SCALE GENOMIC DNA]</scope>
    <source>
        <strain evidence="6 7">HB171799</strain>
    </source>
</reference>
<dbReference type="PANTHER" id="PTHR47683:SF2">
    <property type="entry name" value="RNA-BINDING S4 DOMAIN-CONTAINING PROTEIN"/>
    <property type="match status" value="1"/>
</dbReference>
<sequence>MAKLFLFNKPFQVLSQFTSDDGKATLADHISVPDIYAAGRLDYDSEGLLLLTDTGSVQHVIASPKFKLPKTYWVQVEGEITADAVAQLCCGVELKDGITQPAQCQIIPEPDCLWPRVPPIRERASIPTSWIALTIHEGKNRQVRRMTAAVGFPTLRLIRNAIGPYTLDGLLPGDLQETQLTPDLEERIHGFEQRPRTSTPPHRRRTGHTGRPVSGGKRVAGRGASTQPARRPR</sequence>
<comment type="caution">
    <text evidence="6">The sequence shown here is derived from an EMBL/GenBank/DDBJ whole genome shotgun (WGS) entry which is preliminary data.</text>
</comment>
<dbReference type="Proteomes" id="UP000315901">
    <property type="component" value="Unassembled WGS sequence"/>
</dbReference>
<dbReference type="InterPro" id="IPR042092">
    <property type="entry name" value="PsdUridine_s_RsuA/RluB/E/F_cat"/>
</dbReference>
<dbReference type="GO" id="GO:0140098">
    <property type="term" value="F:catalytic activity, acting on RNA"/>
    <property type="evidence" value="ECO:0007669"/>
    <property type="project" value="UniProtKB-ARBA"/>
</dbReference>
<dbReference type="Gene3D" id="3.30.70.580">
    <property type="entry name" value="Pseudouridine synthase I, catalytic domain, N-terminal subdomain"/>
    <property type="match status" value="1"/>
</dbReference>
<keyword evidence="7" id="KW-1185">Reference proteome</keyword>
<keyword evidence="2 3" id="KW-0413">Isomerase</keyword>
<dbReference type="EMBL" id="VFRR01000025">
    <property type="protein sequence ID" value="TPE49329.1"/>
    <property type="molecule type" value="Genomic_DNA"/>
</dbReference>
<name>A0A501WIJ4_9GAMM</name>
<proteinExistence type="inferred from homology"/>
<dbReference type="InterPro" id="IPR020094">
    <property type="entry name" value="TruA/RsuA/RluB/E/F_N"/>
</dbReference>
<feature type="region of interest" description="Disordered" evidence="4">
    <location>
        <begin position="188"/>
        <end position="233"/>
    </location>
</feature>
<evidence type="ECO:0000256" key="3">
    <source>
        <dbReference type="RuleBase" id="RU003887"/>
    </source>
</evidence>
<dbReference type="GO" id="GO:0006364">
    <property type="term" value="P:rRNA processing"/>
    <property type="evidence" value="ECO:0007669"/>
    <property type="project" value="UniProtKB-ARBA"/>
</dbReference>
<evidence type="ECO:0000313" key="7">
    <source>
        <dbReference type="Proteomes" id="UP000315901"/>
    </source>
</evidence>
<dbReference type="GO" id="GO:0003723">
    <property type="term" value="F:RNA binding"/>
    <property type="evidence" value="ECO:0007669"/>
    <property type="project" value="InterPro"/>
</dbReference>
<feature type="compositionally biased region" description="Polar residues" evidence="4">
    <location>
        <begin position="224"/>
        <end position="233"/>
    </location>
</feature>
<feature type="domain" description="Pseudouridine synthase RsuA/RluA-like" evidence="5">
    <location>
        <begin position="4"/>
        <end position="149"/>
    </location>
</feature>
<dbReference type="OrthoDB" id="9807213at2"/>
<dbReference type="InterPro" id="IPR018496">
    <property type="entry name" value="PsdUridine_synth_RsuA/RluB_CS"/>
</dbReference>
<gene>
    <name evidence="6" type="ORF">FJM67_12135</name>
</gene>
<dbReference type="InterPro" id="IPR020103">
    <property type="entry name" value="PsdUridine_synth_cat_dom_sf"/>
</dbReference>
<dbReference type="GO" id="GO:0001522">
    <property type="term" value="P:pseudouridine synthesis"/>
    <property type="evidence" value="ECO:0007669"/>
    <property type="project" value="InterPro"/>
</dbReference>
<organism evidence="6 7">
    <name type="scientific">Maribrevibacterium harenarium</name>
    <dbReference type="NCBI Taxonomy" id="2589817"/>
    <lineage>
        <taxon>Bacteria</taxon>
        <taxon>Pseudomonadati</taxon>
        <taxon>Pseudomonadota</taxon>
        <taxon>Gammaproteobacteria</taxon>
        <taxon>Oceanospirillales</taxon>
        <taxon>Oceanospirillaceae</taxon>
        <taxon>Maribrevibacterium</taxon>
    </lineage>
</organism>
<evidence type="ECO:0000313" key="6">
    <source>
        <dbReference type="EMBL" id="TPE49329.1"/>
    </source>
</evidence>
<dbReference type="InterPro" id="IPR000748">
    <property type="entry name" value="PsdUridine_synth_RsuA/RluB/E/F"/>
</dbReference>
<comment type="similarity">
    <text evidence="1 3">Belongs to the pseudouridine synthase RsuA family.</text>
</comment>
<protein>
    <recommendedName>
        <fullName evidence="3">Pseudouridine synthase</fullName>
        <ecNumber evidence="3">5.4.99.-</ecNumber>
    </recommendedName>
</protein>
<dbReference type="EC" id="5.4.99.-" evidence="3"/>
<accession>A0A501WIJ4</accession>
<dbReference type="PROSITE" id="PS01149">
    <property type="entry name" value="PSI_RSU"/>
    <property type="match status" value="1"/>
</dbReference>
<evidence type="ECO:0000256" key="4">
    <source>
        <dbReference type="SAM" id="MobiDB-lite"/>
    </source>
</evidence>
<dbReference type="Pfam" id="PF00849">
    <property type="entry name" value="PseudoU_synth_2"/>
    <property type="match status" value="1"/>
</dbReference>
<dbReference type="InterPro" id="IPR006145">
    <property type="entry name" value="PsdUridine_synth_RsuA/RluA"/>
</dbReference>
<evidence type="ECO:0000256" key="1">
    <source>
        <dbReference type="ARBA" id="ARBA00008348"/>
    </source>
</evidence>
<dbReference type="InterPro" id="IPR050343">
    <property type="entry name" value="RsuA_PseudoU_synthase"/>
</dbReference>
<evidence type="ECO:0000256" key="2">
    <source>
        <dbReference type="ARBA" id="ARBA00023235"/>
    </source>
</evidence>
<dbReference type="GO" id="GO:0009982">
    <property type="term" value="F:pseudouridine synthase activity"/>
    <property type="evidence" value="ECO:0007669"/>
    <property type="project" value="InterPro"/>
</dbReference>
<dbReference type="AlphaFoldDB" id="A0A501WIJ4"/>
<dbReference type="Gene3D" id="3.30.70.1560">
    <property type="entry name" value="Alpha-L RNA-binding motif"/>
    <property type="match status" value="1"/>
</dbReference>
<dbReference type="RefSeq" id="WP_140589633.1">
    <property type="nucleotide sequence ID" value="NZ_VFRR01000025.1"/>
</dbReference>
<evidence type="ECO:0000259" key="5">
    <source>
        <dbReference type="Pfam" id="PF00849"/>
    </source>
</evidence>